<dbReference type="PANTHER" id="PTHR47163">
    <property type="entry name" value="DDE_TNP_IS1595 DOMAIN-CONTAINING PROTEIN"/>
    <property type="match status" value="1"/>
</dbReference>
<evidence type="ECO:0000313" key="2">
    <source>
        <dbReference type="Proteomes" id="UP000770661"/>
    </source>
</evidence>
<name>A0A8J4Y9I0_CHIOP</name>
<evidence type="ECO:0000313" key="1">
    <source>
        <dbReference type="EMBL" id="KAG0719186.1"/>
    </source>
</evidence>
<proteinExistence type="predicted"/>
<dbReference type="AlphaFoldDB" id="A0A8J4Y9I0"/>
<accession>A0A8J4Y9I0</accession>
<reference evidence="1" key="1">
    <citation type="submission" date="2020-07" db="EMBL/GenBank/DDBJ databases">
        <title>The High-quality genome of the commercially important snow crab, Chionoecetes opilio.</title>
        <authorList>
            <person name="Jeong J.-H."/>
            <person name="Ryu S."/>
        </authorList>
    </citation>
    <scope>NUCLEOTIDE SEQUENCE</scope>
    <source>
        <strain evidence="1">MADBK_172401_WGS</strain>
        <tissue evidence="1">Digestive gland</tissue>
    </source>
</reference>
<comment type="caution">
    <text evidence="1">The sequence shown here is derived from an EMBL/GenBank/DDBJ whole genome shotgun (WGS) entry which is preliminary data.</text>
</comment>
<gene>
    <name evidence="1" type="ORF">GWK47_051013</name>
</gene>
<keyword evidence="2" id="KW-1185">Reference proteome</keyword>
<dbReference type="InterPro" id="IPR053164">
    <property type="entry name" value="IS1016-like_transposase"/>
</dbReference>
<dbReference type="Proteomes" id="UP000770661">
    <property type="component" value="Unassembled WGS sequence"/>
</dbReference>
<organism evidence="1 2">
    <name type="scientific">Chionoecetes opilio</name>
    <name type="common">Atlantic snow crab</name>
    <name type="synonym">Cancer opilio</name>
    <dbReference type="NCBI Taxonomy" id="41210"/>
    <lineage>
        <taxon>Eukaryota</taxon>
        <taxon>Metazoa</taxon>
        <taxon>Ecdysozoa</taxon>
        <taxon>Arthropoda</taxon>
        <taxon>Crustacea</taxon>
        <taxon>Multicrustacea</taxon>
        <taxon>Malacostraca</taxon>
        <taxon>Eumalacostraca</taxon>
        <taxon>Eucarida</taxon>
        <taxon>Decapoda</taxon>
        <taxon>Pleocyemata</taxon>
        <taxon>Brachyura</taxon>
        <taxon>Eubrachyura</taxon>
        <taxon>Majoidea</taxon>
        <taxon>Majidae</taxon>
        <taxon>Chionoecetes</taxon>
    </lineage>
</organism>
<dbReference type="PANTHER" id="PTHR47163:SF2">
    <property type="entry name" value="SI:DKEY-17M8.2"/>
    <property type="match status" value="1"/>
</dbReference>
<protein>
    <submittedName>
        <fullName evidence="1">Uncharacterized protein</fullName>
    </submittedName>
</protein>
<dbReference type="EMBL" id="JACEEZ010014902">
    <property type="protein sequence ID" value="KAG0719186.1"/>
    <property type="molecule type" value="Genomic_DNA"/>
</dbReference>
<dbReference type="OrthoDB" id="6379547at2759"/>
<sequence length="307" mass="35207">MSVCEGCDIGYQEFLCLLQDEDKIQDFVLAHKLIKSHLDCGKCGIELPFKNYAFRCCKQRTLLVEGKKVIHRCSFFQSALKDTWFSRSHVTIKDILILSRMWSRVGCNLSDCEKAVSCTAKPIIERLNLCREVAFDYCVKKSVKLGGVGKVVELYIARFSKGNYGLNRIVDDRVCVGAVEIGSRDIFLTTVDKFDEETAISVIQENVLRGSHIVTECWYYENLEHYGYQLSRLEPTKKISELESASESVSNSAPKPSKIQKVQVPVHRQRRIHIGGCLAESLFKWRFPDEGERFHAFLMHVAYMYYS</sequence>